<evidence type="ECO:0000313" key="2">
    <source>
        <dbReference type="EMBL" id="ABC34890.1"/>
    </source>
</evidence>
<dbReference type="HOGENOM" id="CLU_2804275_0_0_4"/>
<organism evidence="2 3">
    <name type="scientific">Burkholderia thailandensis (strain ATCC 700388 / DSM 13276 / CCUG 48851 / CIP 106301 / E264)</name>
    <dbReference type="NCBI Taxonomy" id="271848"/>
    <lineage>
        <taxon>Bacteria</taxon>
        <taxon>Pseudomonadati</taxon>
        <taxon>Pseudomonadota</taxon>
        <taxon>Betaproteobacteria</taxon>
        <taxon>Burkholderiales</taxon>
        <taxon>Burkholderiaceae</taxon>
        <taxon>Burkholderia</taxon>
        <taxon>pseudomallei group</taxon>
    </lineage>
</organism>
<evidence type="ECO:0000256" key="1">
    <source>
        <dbReference type="SAM" id="MobiDB-lite"/>
    </source>
</evidence>
<name>Q2T8F8_BURTA</name>
<keyword evidence="2" id="KW-0689">Ribosomal protein</keyword>
<dbReference type="EMBL" id="CP000085">
    <property type="protein sequence ID" value="ABC34890.1"/>
    <property type="molecule type" value="Genomic_DNA"/>
</dbReference>
<keyword evidence="3" id="KW-1185">Reference proteome</keyword>
<sequence>MGGRDREIPDGNRRAKDVAHTAGPRARATLTQAEGSAGRHPGGGRIARENGIRPPCVRAARRTRAMT</sequence>
<feature type="compositionally biased region" description="Basic and acidic residues" evidence="1">
    <location>
        <begin position="1"/>
        <end position="19"/>
    </location>
</feature>
<dbReference type="Proteomes" id="UP000001930">
    <property type="component" value="Chromosome II"/>
</dbReference>
<dbReference type="GO" id="GO:0005840">
    <property type="term" value="C:ribosome"/>
    <property type="evidence" value="ECO:0007669"/>
    <property type="project" value="UniProtKB-KW"/>
</dbReference>
<dbReference type="AlphaFoldDB" id="Q2T8F8"/>
<keyword evidence="2" id="KW-0687">Ribonucleoprotein</keyword>
<feature type="region of interest" description="Disordered" evidence="1">
    <location>
        <begin position="1"/>
        <end position="53"/>
    </location>
</feature>
<evidence type="ECO:0000313" key="3">
    <source>
        <dbReference type="Proteomes" id="UP000001930"/>
    </source>
</evidence>
<dbReference type="KEGG" id="bte:BTH_II0341"/>
<reference evidence="2 3" key="1">
    <citation type="journal article" date="2005" name="BMC Genomics">
        <title>Bacterial genome adaptation to niches: divergence of the potential virulence genes in three Burkholderia species of different survival strategies.</title>
        <authorList>
            <person name="Kim H.S."/>
            <person name="Schell M.A."/>
            <person name="Yu Y."/>
            <person name="Ulrich R.L."/>
            <person name="Sarria S.H."/>
            <person name="Nierman W.C."/>
            <person name="DeShazer D."/>
        </authorList>
    </citation>
    <scope>NUCLEOTIDE SEQUENCE [LARGE SCALE GENOMIC DNA]</scope>
    <source>
        <strain evidence="3">ATCC 700388 / DSM 13276 / CCUG 48851 / CIP 106301 / E264</strain>
    </source>
</reference>
<accession>Q2T8F8</accession>
<gene>
    <name evidence="2" type="ordered locus">BTH_II0341</name>
</gene>
<protein>
    <submittedName>
        <fullName evidence="2">Ribosomal protein L15</fullName>
    </submittedName>
</protein>
<proteinExistence type="predicted"/>